<protein>
    <submittedName>
        <fullName evidence="2">GNAT family N-acetyltransferase</fullName>
    </submittedName>
</protein>
<dbReference type="SUPFAM" id="SSF55729">
    <property type="entry name" value="Acyl-CoA N-acyltransferases (Nat)"/>
    <property type="match status" value="1"/>
</dbReference>
<dbReference type="OrthoDB" id="423921at2"/>
<dbReference type="InterPro" id="IPR000182">
    <property type="entry name" value="GNAT_dom"/>
</dbReference>
<dbReference type="PROSITE" id="PS51186">
    <property type="entry name" value="GNAT"/>
    <property type="match status" value="1"/>
</dbReference>
<dbReference type="AlphaFoldDB" id="A0A222WU10"/>
<evidence type="ECO:0000313" key="2">
    <source>
        <dbReference type="EMBL" id="ASR49646.1"/>
    </source>
</evidence>
<keyword evidence="3" id="KW-1185">Reference proteome</keyword>
<sequence length="168" mass="19394">MPASISNFRIVPMDEHQAAAICEWRYDPPYNIYGWLPWEQMKALEVEFGNPTLRQEQYVAVLDEEGKLTGFAQYFPMVGVTRLGLGMHPDRCGQGRGSDFVRAIAEEARRRNPQNEIDLEVLTWNERAIRAYKAAGFELTDTYERLTPDGKKPFYCMVYQPDHQSQAL</sequence>
<gene>
    <name evidence="2" type="ORF">B4V02_24710</name>
</gene>
<keyword evidence="2" id="KW-0808">Transferase</keyword>
<feature type="domain" description="N-acetyltransferase" evidence="1">
    <location>
        <begin position="8"/>
        <end position="162"/>
    </location>
</feature>
<dbReference type="Proteomes" id="UP000214666">
    <property type="component" value="Chromosome"/>
</dbReference>
<dbReference type="STRING" id="172713.GCA_001705305_02462"/>
<dbReference type="Pfam" id="PF00583">
    <property type="entry name" value="Acetyltransf_1"/>
    <property type="match status" value="1"/>
</dbReference>
<reference evidence="2 3" key="1">
    <citation type="submission" date="2017-03" db="EMBL/GenBank/DDBJ databases">
        <title>Complete genome sequence of Paenibacillus Kribbensis producing bioflocculants.</title>
        <authorList>
            <person name="Lee H.-G."/>
            <person name="Oh H.-M."/>
        </authorList>
    </citation>
    <scope>NUCLEOTIDE SEQUENCE [LARGE SCALE GENOMIC DNA]</scope>
    <source>
        <strain evidence="2 3">AM49</strain>
    </source>
</reference>
<dbReference type="GO" id="GO:0016747">
    <property type="term" value="F:acyltransferase activity, transferring groups other than amino-acyl groups"/>
    <property type="evidence" value="ECO:0007669"/>
    <property type="project" value="InterPro"/>
</dbReference>
<dbReference type="RefSeq" id="WP_094156797.1">
    <property type="nucleotide sequence ID" value="NZ_CP020028.1"/>
</dbReference>
<dbReference type="InterPro" id="IPR016181">
    <property type="entry name" value="Acyl_CoA_acyltransferase"/>
</dbReference>
<dbReference type="Gene3D" id="3.40.630.30">
    <property type="match status" value="1"/>
</dbReference>
<dbReference type="EMBL" id="CP020028">
    <property type="protein sequence ID" value="ASR49646.1"/>
    <property type="molecule type" value="Genomic_DNA"/>
</dbReference>
<name>A0A222WU10_9BACL</name>
<dbReference type="KEGG" id="pkb:B4V02_24710"/>
<proteinExistence type="predicted"/>
<accession>A0A222WU10</accession>
<organism evidence="2 3">
    <name type="scientific">Paenibacillus kribbensis</name>
    <dbReference type="NCBI Taxonomy" id="172713"/>
    <lineage>
        <taxon>Bacteria</taxon>
        <taxon>Bacillati</taxon>
        <taxon>Bacillota</taxon>
        <taxon>Bacilli</taxon>
        <taxon>Bacillales</taxon>
        <taxon>Paenibacillaceae</taxon>
        <taxon>Paenibacillus</taxon>
    </lineage>
</organism>
<evidence type="ECO:0000259" key="1">
    <source>
        <dbReference type="PROSITE" id="PS51186"/>
    </source>
</evidence>
<evidence type="ECO:0000313" key="3">
    <source>
        <dbReference type="Proteomes" id="UP000214666"/>
    </source>
</evidence>